<proteinExistence type="predicted"/>
<reference evidence="1 2" key="1">
    <citation type="submission" date="2019-07" db="EMBL/GenBank/DDBJ databases">
        <title>Whole genome shotgun sequence of Brevifollis gellanilyticus NBRC 108608.</title>
        <authorList>
            <person name="Hosoyama A."/>
            <person name="Uohara A."/>
            <person name="Ohji S."/>
            <person name="Ichikawa N."/>
        </authorList>
    </citation>
    <scope>NUCLEOTIDE SEQUENCE [LARGE SCALE GENOMIC DNA]</scope>
    <source>
        <strain evidence="1 2">NBRC 108608</strain>
    </source>
</reference>
<dbReference type="EMBL" id="BKAG01000028">
    <property type="protein sequence ID" value="GEP44345.1"/>
    <property type="molecule type" value="Genomic_DNA"/>
</dbReference>
<dbReference type="Proteomes" id="UP000321577">
    <property type="component" value="Unassembled WGS sequence"/>
</dbReference>
<keyword evidence="2" id="KW-1185">Reference proteome</keyword>
<sequence length="184" mass="20880">MAAKLTSREKNLLLMCVGVLVLMAGMIAAQQFLSRRKAALEKIVLLERQKLENDGWVKEEPFWNKRRGWLAEKMPATESLGRAQGQLLEDIQNEALEWGITAEQPTLPPLSASPNPNYREVTVSVRLRGDQTTVLNWLATLQSPEMFQAIRELQVEIDTRARLKTPQVVCNLTLARWFKPESGI</sequence>
<protein>
    <recommendedName>
        <fullName evidence="3">General secretion pathway protein GspM</fullName>
    </recommendedName>
</protein>
<gene>
    <name evidence="1" type="ORF">BGE01nite_36360</name>
</gene>
<evidence type="ECO:0000313" key="1">
    <source>
        <dbReference type="EMBL" id="GEP44345.1"/>
    </source>
</evidence>
<organism evidence="1 2">
    <name type="scientific">Brevifollis gellanilyticus</name>
    <dbReference type="NCBI Taxonomy" id="748831"/>
    <lineage>
        <taxon>Bacteria</taxon>
        <taxon>Pseudomonadati</taxon>
        <taxon>Verrucomicrobiota</taxon>
        <taxon>Verrucomicrobiia</taxon>
        <taxon>Verrucomicrobiales</taxon>
        <taxon>Verrucomicrobiaceae</taxon>
    </lineage>
</organism>
<dbReference type="AlphaFoldDB" id="A0A512MC90"/>
<dbReference type="RefSeq" id="WP_146852196.1">
    <property type="nucleotide sequence ID" value="NZ_BKAG01000028.1"/>
</dbReference>
<evidence type="ECO:0000313" key="2">
    <source>
        <dbReference type="Proteomes" id="UP000321577"/>
    </source>
</evidence>
<name>A0A512MC90_9BACT</name>
<dbReference type="OrthoDB" id="188913at2"/>
<accession>A0A512MC90</accession>
<evidence type="ECO:0008006" key="3">
    <source>
        <dbReference type="Google" id="ProtNLM"/>
    </source>
</evidence>
<comment type="caution">
    <text evidence="1">The sequence shown here is derived from an EMBL/GenBank/DDBJ whole genome shotgun (WGS) entry which is preliminary data.</text>
</comment>